<dbReference type="InterPro" id="IPR002938">
    <property type="entry name" value="FAD-bd"/>
</dbReference>
<dbReference type="GO" id="GO:0071949">
    <property type="term" value="F:FAD binding"/>
    <property type="evidence" value="ECO:0007669"/>
    <property type="project" value="InterPro"/>
</dbReference>
<dbReference type="STRING" id="380248.SAMN05216251_11630"/>
<evidence type="ECO:0000313" key="5">
    <source>
        <dbReference type="Proteomes" id="UP000199323"/>
    </source>
</evidence>
<evidence type="ECO:0000256" key="2">
    <source>
        <dbReference type="ARBA" id="ARBA00038396"/>
    </source>
</evidence>
<sequence>MPSKAKESVPVTNASEPQNCDVLIIGSGLAGSVSAAVLARQGKNVVMVDAASHPRMAIGESMTPQLIEWLHIIAARFDVPEIKHLLDIKATTKNIGPTHGKKQSFGFIKHEKGEEPDPRDATMFVIPKALTEAGHLYRQDTDLYFFNVAAKYGTTTRQNWRVSELDFDDFGVTVTGQNGEVFRARYLIDASGFRSLLAEKFDLREKPARFKHHSRSMFTHYIDLKPFDEVSHHPESLRPPPSAPWHGGTLHHMIERGWFWIIPFNNYKDSKNPVVSVGLTMDERTYPKPKDITPEQEFQRFLNDYPAVKRQFEGAKRVREWVSTDRLQYSSSKSIGYRWCLMSHAAGFLDPLFSRGLSNTFEVVYALCSRLLPALDDDDFANERFQYVEDVERGLLHFNDELVNSSYISFSHFPLWNAVFRVWGAYLTPGAIRLIVARARYEETGDVKWLDDLEKTPNPGLWWPNSPDFKKTVEIMGEACEKYEAGDIDGDTAANMIMDSLRASDELNPVFGWEDPEIKFVYPTTAQMAKFMYWANTKAPGEMRGLGRDMVSGILRSALRGKKFV</sequence>
<accession>A0A1I2J2L2</accession>
<dbReference type="AlphaFoldDB" id="A0A1I2J2L2"/>
<dbReference type="PANTHER" id="PTHR43747">
    <property type="entry name" value="FAD-BINDING PROTEIN"/>
    <property type="match status" value="1"/>
</dbReference>
<dbReference type="EMBL" id="FONG01000016">
    <property type="protein sequence ID" value="SFF48962.1"/>
    <property type="molecule type" value="Genomic_DNA"/>
</dbReference>
<dbReference type="Pfam" id="PF01494">
    <property type="entry name" value="FAD_binding_3"/>
    <property type="match status" value="1"/>
</dbReference>
<comment type="similarity">
    <text evidence="2">Belongs to the flavin-dependent halogenase family. Bacterial tryptophan halogenase subfamily.</text>
</comment>
<reference evidence="4 5" key="1">
    <citation type="submission" date="2016-10" db="EMBL/GenBank/DDBJ databases">
        <authorList>
            <person name="de Groot N.N."/>
        </authorList>
    </citation>
    <scope>NUCLEOTIDE SEQUENCE [LARGE SCALE GENOMIC DNA]</scope>
    <source>
        <strain evidence="4 5">CGMCC 4.3510</strain>
    </source>
</reference>
<dbReference type="Gene3D" id="3.50.50.60">
    <property type="entry name" value="FAD/NAD(P)-binding domain"/>
    <property type="match status" value="1"/>
</dbReference>
<dbReference type="PANTHER" id="PTHR43747:SF5">
    <property type="entry name" value="FAD-BINDING DOMAIN-CONTAINING PROTEIN"/>
    <property type="match status" value="1"/>
</dbReference>
<dbReference type="Proteomes" id="UP000199323">
    <property type="component" value="Unassembled WGS sequence"/>
</dbReference>
<evidence type="ECO:0000259" key="3">
    <source>
        <dbReference type="Pfam" id="PF01494"/>
    </source>
</evidence>
<name>A0A1I2J2L2_9ACTN</name>
<keyword evidence="5" id="KW-1185">Reference proteome</keyword>
<dbReference type="InterPro" id="IPR036188">
    <property type="entry name" value="FAD/NAD-bd_sf"/>
</dbReference>
<protein>
    <submittedName>
        <fullName evidence="4">FADH2 O2-dependent halogenase</fullName>
    </submittedName>
</protein>
<dbReference type="SUPFAM" id="SSF51905">
    <property type="entry name" value="FAD/NAD(P)-binding domain"/>
    <property type="match status" value="1"/>
</dbReference>
<dbReference type="GO" id="GO:0016491">
    <property type="term" value="F:oxidoreductase activity"/>
    <property type="evidence" value="ECO:0007669"/>
    <property type="project" value="UniProtKB-KW"/>
</dbReference>
<dbReference type="InterPro" id="IPR050816">
    <property type="entry name" value="Flavin-dep_Halogenase_NPB"/>
</dbReference>
<organism evidence="4 5">
    <name type="scientific">Actinacidiphila alni</name>
    <dbReference type="NCBI Taxonomy" id="380248"/>
    <lineage>
        <taxon>Bacteria</taxon>
        <taxon>Bacillati</taxon>
        <taxon>Actinomycetota</taxon>
        <taxon>Actinomycetes</taxon>
        <taxon>Kitasatosporales</taxon>
        <taxon>Streptomycetaceae</taxon>
        <taxon>Actinacidiphila</taxon>
    </lineage>
</organism>
<keyword evidence="1" id="KW-0560">Oxidoreductase</keyword>
<dbReference type="PRINTS" id="PR00420">
    <property type="entry name" value="RNGMNOXGNASE"/>
</dbReference>
<evidence type="ECO:0000256" key="1">
    <source>
        <dbReference type="ARBA" id="ARBA00023002"/>
    </source>
</evidence>
<evidence type="ECO:0000313" key="4">
    <source>
        <dbReference type="EMBL" id="SFF48962.1"/>
    </source>
</evidence>
<proteinExistence type="inferred from homology"/>
<dbReference type="RefSeq" id="WP_177246586.1">
    <property type="nucleotide sequence ID" value="NZ_FONG01000016.1"/>
</dbReference>
<feature type="domain" description="FAD-binding" evidence="3">
    <location>
        <begin position="20"/>
        <end position="225"/>
    </location>
</feature>
<gene>
    <name evidence="4" type="ORF">SAMN05216251_11630</name>
</gene>